<dbReference type="PANTHER" id="PTHR30469">
    <property type="entry name" value="MULTIDRUG RESISTANCE PROTEIN MDTA"/>
    <property type="match status" value="1"/>
</dbReference>
<keyword evidence="2" id="KW-0732">Signal</keyword>
<evidence type="ECO:0000256" key="2">
    <source>
        <dbReference type="SAM" id="SignalP"/>
    </source>
</evidence>
<evidence type="ECO:0000313" key="5">
    <source>
        <dbReference type="Proteomes" id="UP000239203"/>
    </source>
</evidence>
<dbReference type="AlphaFoldDB" id="A0A2S6H1I5"/>
<dbReference type="SUPFAM" id="SSF47090">
    <property type="entry name" value="PGBD-like"/>
    <property type="match status" value="1"/>
</dbReference>
<feature type="signal peptide" evidence="2">
    <location>
        <begin position="1"/>
        <end position="26"/>
    </location>
</feature>
<dbReference type="PANTHER" id="PTHR30469:SF15">
    <property type="entry name" value="HLYD FAMILY OF SECRETION PROTEINS"/>
    <property type="match status" value="1"/>
</dbReference>
<organism evidence="4 5">
    <name type="scientific">Actinokineospora auranticolor</name>
    <dbReference type="NCBI Taxonomy" id="155976"/>
    <lineage>
        <taxon>Bacteria</taxon>
        <taxon>Bacillati</taxon>
        <taxon>Actinomycetota</taxon>
        <taxon>Actinomycetes</taxon>
        <taxon>Pseudonocardiales</taxon>
        <taxon>Pseudonocardiaceae</taxon>
        <taxon>Actinokineospora</taxon>
    </lineage>
</organism>
<comment type="caution">
    <text evidence="4">The sequence shown here is derived from an EMBL/GenBank/DDBJ whole genome shotgun (WGS) entry which is preliminary data.</text>
</comment>
<dbReference type="Gene3D" id="1.10.101.10">
    <property type="entry name" value="PGBD-like superfamily/PGBD"/>
    <property type="match status" value="1"/>
</dbReference>
<dbReference type="InterPro" id="IPR036366">
    <property type="entry name" value="PGBDSf"/>
</dbReference>
<evidence type="ECO:0000259" key="3">
    <source>
        <dbReference type="Pfam" id="PF01471"/>
    </source>
</evidence>
<dbReference type="OrthoDB" id="3268648at2"/>
<proteinExistence type="predicted"/>
<dbReference type="Pfam" id="PF01471">
    <property type="entry name" value="PG_binding_1"/>
    <property type="match status" value="1"/>
</dbReference>
<dbReference type="RefSeq" id="WP_104476470.1">
    <property type="nucleotide sequence ID" value="NZ_CP154825.1"/>
</dbReference>
<evidence type="ECO:0000256" key="1">
    <source>
        <dbReference type="SAM" id="MobiDB-lite"/>
    </source>
</evidence>
<dbReference type="InterPro" id="IPR002477">
    <property type="entry name" value="Peptidoglycan-bd-like"/>
</dbReference>
<dbReference type="EMBL" id="PTIX01000001">
    <property type="protein sequence ID" value="PPK71345.1"/>
    <property type="molecule type" value="Genomic_DNA"/>
</dbReference>
<keyword evidence="5" id="KW-1185">Reference proteome</keyword>
<reference evidence="4 5" key="1">
    <citation type="submission" date="2018-02" db="EMBL/GenBank/DDBJ databases">
        <title>Genomic Encyclopedia of Archaeal and Bacterial Type Strains, Phase II (KMG-II): from individual species to whole genera.</title>
        <authorList>
            <person name="Goeker M."/>
        </authorList>
    </citation>
    <scope>NUCLEOTIDE SEQUENCE [LARGE SCALE GENOMIC DNA]</scope>
    <source>
        <strain evidence="4 5">YU 961-1</strain>
    </source>
</reference>
<evidence type="ECO:0000313" key="4">
    <source>
        <dbReference type="EMBL" id="PPK71345.1"/>
    </source>
</evidence>
<feature type="compositionally biased region" description="Basic and acidic residues" evidence="1">
    <location>
        <begin position="36"/>
        <end position="46"/>
    </location>
</feature>
<gene>
    <name evidence="4" type="ORF">CLV40_101535</name>
</gene>
<dbReference type="GO" id="GO:1990281">
    <property type="term" value="C:efflux pump complex"/>
    <property type="evidence" value="ECO:0007669"/>
    <property type="project" value="TreeGrafter"/>
</dbReference>
<feature type="chain" id="PRO_5038420333" evidence="2">
    <location>
        <begin position="27"/>
        <end position="357"/>
    </location>
</feature>
<feature type="domain" description="Peptidoglycan binding-like" evidence="3">
    <location>
        <begin position="127"/>
        <end position="174"/>
    </location>
</feature>
<sequence length="357" mass="36621">MSGSSKRGRVAVGLTVVLAVSGAAAAAAGVGFDNGSTRDEPRRERSPQGTVKVTRETLIDTHKEDGRLGFGATTAVQARLPGTLTAAPAVGSTVQRGQALCRIDNAPVVLLYGSLPAYRALDTGAEGADVRQFEENLAALGYKGFTVDEKYTRSTAKAVEDWQEDLGLPETGAVELGRVVYAAGSIRVDSHKTTVGQGVQPGGSVVEYTGSARLVTVELTMDDQRMAPVGAEVTVRLPDGKTVPGKVTAAETVVDEGNGAPDAEPETKLKVTVAPADEGSLVGLDQASVGVEFTSSRRADVLTVPVSALLALAEGGYGVQVVDAGTTRTVAVRTGMFANGRVEVTGVSEGQSVGVPG</sequence>
<feature type="region of interest" description="Disordered" evidence="1">
    <location>
        <begin position="30"/>
        <end position="50"/>
    </location>
</feature>
<dbReference type="GO" id="GO:0015562">
    <property type="term" value="F:efflux transmembrane transporter activity"/>
    <property type="evidence" value="ECO:0007669"/>
    <property type="project" value="TreeGrafter"/>
</dbReference>
<dbReference type="Proteomes" id="UP000239203">
    <property type="component" value="Unassembled WGS sequence"/>
</dbReference>
<protein>
    <submittedName>
        <fullName evidence="4">Multidrug efflux pump subunit AcrA (Membrane-fusion protein)</fullName>
    </submittedName>
</protein>
<dbReference type="InterPro" id="IPR036365">
    <property type="entry name" value="PGBD-like_sf"/>
</dbReference>
<accession>A0A2S6H1I5</accession>
<dbReference type="Gene3D" id="2.40.420.20">
    <property type="match status" value="1"/>
</dbReference>
<name>A0A2S6H1I5_9PSEU</name>